<sequence>MQTIITDDSQRAKPNDKWFRLIGVPVSVLPFVFFYIREYGFEWSLVWLTFGWGLITTGLSWELLRWWVFQARAKYFQIDNTGRRVLLTFIGYAVLTSLIQPIETWGLSQIDPTGLIADPTPRVYLTHIAMAISFAFIVGGVYEVIYYLKLYRLALTDAEALKKAKMQTELDALRQQVNPHFLFNSLNSLTALIGEDPQKAETFSEELSSVYRYLLRCNDATLVPLSAELDFLNSYYHLLKTRHGDSLILTANVLPNGEERQLPPLTLQLLIENAVKHNIILPEQPLNINLYLDESNWLVVSNNIQRKSTRVLSNGVGLSNILTKYRMLGQPAPIIEDDGREFRVTLPLV</sequence>
<keyword evidence="1" id="KW-0812">Transmembrane</keyword>
<gene>
    <name evidence="3" type="ORF">NCI00_16825</name>
</gene>
<dbReference type="PANTHER" id="PTHR34220:SF7">
    <property type="entry name" value="SENSOR HISTIDINE KINASE YPDA"/>
    <property type="match status" value="1"/>
</dbReference>
<evidence type="ECO:0000313" key="4">
    <source>
        <dbReference type="Proteomes" id="UP001204772"/>
    </source>
</evidence>
<dbReference type="Proteomes" id="UP001204772">
    <property type="component" value="Unassembled WGS sequence"/>
</dbReference>
<dbReference type="GO" id="GO:0016301">
    <property type="term" value="F:kinase activity"/>
    <property type="evidence" value="ECO:0007669"/>
    <property type="project" value="UniProtKB-KW"/>
</dbReference>
<evidence type="ECO:0000313" key="3">
    <source>
        <dbReference type="EMBL" id="MCP1384111.1"/>
    </source>
</evidence>
<feature type="transmembrane region" description="Helical" evidence="1">
    <location>
        <begin position="85"/>
        <end position="102"/>
    </location>
</feature>
<accession>A0ABT1FQR4</accession>
<feature type="transmembrane region" description="Helical" evidence="1">
    <location>
        <begin position="18"/>
        <end position="37"/>
    </location>
</feature>
<dbReference type="EMBL" id="JAMZEL010000007">
    <property type="protein sequence ID" value="MCP1384111.1"/>
    <property type="molecule type" value="Genomic_DNA"/>
</dbReference>
<protein>
    <submittedName>
        <fullName evidence="3">Histidine kinase</fullName>
    </submittedName>
</protein>
<proteinExistence type="predicted"/>
<name>A0ABT1FQR4_9BACT</name>
<dbReference type="RefSeq" id="WP_253529416.1">
    <property type="nucleotide sequence ID" value="NZ_JAMZEL010000007.1"/>
</dbReference>
<dbReference type="PANTHER" id="PTHR34220">
    <property type="entry name" value="SENSOR HISTIDINE KINASE YPDA"/>
    <property type="match status" value="1"/>
</dbReference>
<keyword evidence="3" id="KW-0418">Kinase</keyword>
<dbReference type="InterPro" id="IPR010559">
    <property type="entry name" value="Sig_transdc_His_kin_internal"/>
</dbReference>
<keyword evidence="1" id="KW-1133">Transmembrane helix</keyword>
<keyword evidence="3" id="KW-0808">Transferase</keyword>
<feature type="transmembrane region" description="Helical" evidence="1">
    <location>
        <begin position="122"/>
        <end position="145"/>
    </location>
</feature>
<feature type="domain" description="Signal transduction histidine kinase internal region" evidence="2">
    <location>
        <begin position="169"/>
        <end position="247"/>
    </location>
</feature>
<comment type="caution">
    <text evidence="3">The sequence shown here is derived from an EMBL/GenBank/DDBJ whole genome shotgun (WGS) entry which is preliminary data.</text>
</comment>
<feature type="transmembrane region" description="Helical" evidence="1">
    <location>
        <begin position="43"/>
        <end position="64"/>
    </location>
</feature>
<dbReference type="Pfam" id="PF06580">
    <property type="entry name" value="His_kinase"/>
    <property type="match status" value="1"/>
</dbReference>
<reference evidence="3 4" key="1">
    <citation type="submission" date="2022-06" db="EMBL/GenBank/DDBJ databases">
        <title>Runella sp. S5 genome sequencing.</title>
        <authorList>
            <person name="Park S."/>
        </authorList>
    </citation>
    <scope>NUCLEOTIDE SEQUENCE [LARGE SCALE GENOMIC DNA]</scope>
    <source>
        <strain evidence="3 4">S5</strain>
    </source>
</reference>
<dbReference type="InterPro" id="IPR050640">
    <property type="entry name" value="Bact_2-comp_sensor_kinase"/>
</dbReference>
<keyword evidence="1" id="KW-0472">Membrane</keyword>
<keyword evidence="4" id="KW-1185">Reference proteome</keyword>
<organism evidence="3 4">
    <name type="scientific">Runella salmonicolor</name>
    <dbReference type="NCBI Taxonomy" id="2950278"/>
    <lineage>
        <taxon>Bacteria</taxon>
        <taxon>Pseudomonadati</taxon>
        <taxon>Bacteroidota</taxon>
        <taxon>Cytophagia</taxon>
        <taxon>Cytophagales</taxon>
        <taxon>Spirosomataceae</taxon>
        <taxon>Runella</taxon>
    </lineage>
</organism>
<evidence type="ECO:0000259" key="2">
    <source>
        <dbReference type="Pfam" id="PF06580"/>
    </source>
</evidence>
<evidence type="ECO:0000256" key="1">
    <source>
        <dbReference type="SAM" id="Phobius"/>
    </source>
</evidence>